<comment type="caution">
    <text evidence="2">The sequence shown here is derived from an EMBL/GenBank/DDBJ whole genome shotgun (WGS) entry which is preliminary data.</text>
</comment>
<name>A0ABU6MHH5_9BACI</name>
<dbReference type="PROSITE" id="PS51781">
    <property type="entry name" value="SH3B"/>
    <property type="match status" value="2"/>
</dbReference>
<dbReference type="Pfam" id="PF08239">
    <property type="entry name" value="SH3_3"/>
    <property type="match status" value="2"/>
</dbReference>
<dbReference type="Proteomes" id="UP001341444">
    <property type="component" value="Unassembled WGS sequence"/>
</dbReference>
<dbReference type="Pfam" id="PF13529">
    <property type="entry name" value="Peptidase_C39_2"/>
    <property type="match status" value="1"/>
</dbReference>
<proteinExistence type="predicted"/>
<keyword evidence="3" id="KW-1185">Reference proteome</keyword>
<evidence type="ECO:0000259" key="1">
    <source>
        <dbReference type="PROSITE" id="PS51781"/>
    </source>
</evidence>
<dbReference type="PANTHER" id="PTHR37806">
    <property type="entry name" value="LMO0724 PROTEIN"/>
    <property type="match status" value="1"/>
</dbReference>
<dbReference type="SMART" id="SM00287">
    <property type="entry name" value="SH3b"/>
    <property type="match status" value="2"/>
</dbReference>
<accession>A0ABU6MHH5</accession>
<protein>
    <submittedName>
        <fullName evidence="2">C39 family peptidase</fullName>
    </submittedName>
</protein>
<organism evidence="2 3">
    <name type="scientific">Heyndrickxia acidicola</name>
    <dbReference type="NCBI Taxonomy" id="209389"/>
    <lineage>
        <taxon>Bacteria</taxon>
        <taxon>Bacillati</taxon>
        <taxon>Bacillota</taxon>
        <taxon>Bacilli</taxon>
        <taxon>Bacillales</taxon>
        <taxon>Bacillaceae</taxon>
        <taxon>Heyndrickxia</taxon>
    </lineage>
</organism>
<dbReference type="Gene3D" id="3.90.70.10">
    <property type="entry name" value="Cysteine proteinases"/>
    <property type="match status" value="1"/>
</dbReference>
<dbReference type="InterPro" id="IPR003646">
    <property type="entry name" value="SH3-like_bac-type"/>
</dbReference>
<feature type="domain" description="SH3b" evidence="1">
    <location>
        <begin position="106"/>
        <end position="170"/>
    </location>
</feature>
<dbReference type="InterPro" id="IPR039564">
    <property type="entry name" value="Peptidase_C39-like"/>
</dbReference>
<dbReference type="RefSeq" id="WP_083953040.1">
    <property type="nucleotide sequence ID" value="NZ_JARMAB010000020.1"/>
</dbReference>
<gene>
    <name evidence="2" type="ORF">P4T90_13785</name>
</gene>
<sequence>MYKSSLSKLFMKVLLVLGVLASVGNSPQLARLTSLKASASTALFAASDGVNIRSGPALSDSILSTVKEGTELTVISTYSSAWYIVNYQGKTGYVAAADVKTSALQPVIYQYMTTDDLNVRTGPGVSNNVIGILKKGTVIKTNNKPSNGWCAFIYNGKTAYVSSRYLTAVSESSTVILNVPVVRQNPELPAGCEVTSLTMALQYKGIHIDKLTLARKMPYTKTLDPNKGYVGSPYNGTGYTINPVKLQSLAKAYRPKSGDMTGSSISEIEQEVRAGNPVLVWFTIGYVDVYNLNHYKYQNGQKFWWPQPLHCIVVTGASPSYFYINDPLNGRNNYPISKARFNQIYTEMGKRALAVR</sequence>
<dbReference type="PANTHER" id="PTHR37806:SF1">
    <property type="entry name" value="PEPTIDASE C39-LIKE DOMAIN-CONTAINING PROTEIN"/>
    <property type="match status" value="1"/>
</dbReference>
<dbReference type="Gene3D" id="2.30.30.40">
    <property type="entry name" value="SH3 Domains"/>
    <property type="match status" value="2"/>
</dbReference>
<feature type="domain" description="SH3b" evidence="1">
    <location>
        <begin position="39"/>
        <end position="103"/>
    </location>
</feature>
<evidence type="ECO:0000313" key="2">
    <source>
        <dbReference type="EMBL" id="MED1204124.1"/>
    </source>
</evidence>
<dbReference type="EMBL" id="JARMAB010000020">
    <property type="protein sequence ID" value="MED1204124.1"/>
    <property type="molecule type" value="Genomic_DNA"/>
</dbReference>
<reference evidence="2 3" key="1">
    <citation type="submission" date="2023-03" db="EMBL/GenBank/DDBJ databases">
        <title>Bacillus Genome Sequencing.</title>
        <authorList>
            <person name="Dunlap C."/>
        </authorList>
    </citation>
    <scope>NUCLEOTIDE SEQUENCE [LARGE SCALE GENOMIC DNA]</scope>
    <source>
        <strain evidence="2 3">B-23453</strain>
    </source>
</reference>
<evidence type="ECO:0000313" key="3">
    <source>
        <dbReference type="Proteomes" id="UP001341444"/>
    </source>
</evidence>